<feature type="transmembrane region" description="Helical" evidence="9">
    <location>
        <begin position="86"/>
        <end position="102"/>
    </location>
</feature>
<evidence type="ECO:0000259" key="10">
    <source>
        <dbReference type="Pfam" id="PF00892"/>
    </source>
</evidence>
<reference evidence="11 12" key="1">
    <citation type="journal article" date="2013" name="Genome Announc.">
        <title>Draft Genome Sequence of the Lignocellulose Decomposer Thermobifida fusca Strain TM51.</title>
        <authorList>
            <person name="Toth A."/>
            <person name="Barna T."/>
            <person name="Nagy I."/>
            <person name="Horvath B."/>
            <person name="Nagy I."/>
            <person name="Tancsics A."/>
            <person name="Kriszt B."/>
            <person name="Baka E."/>
            <person name="Fekete C."/>
            <person name="Kukolya J."/>
        </authorList>
    </citation>
    <scope>NUCLEOTIDE SEQUENCE [LARGE SCALE GENOMIC DNA]</scope>
    <source>
        <strain evidence="11 12">TM51</strain>
    </source>
</reference>
<dbReference type="PANTHER" id="PTHR22911">
    <property type="entry name" value="ACYL-MALONYL CONDENSING ENZYME-RELATED"/>
    <property type="match status" value="1"/>
</dbReference>
<feature type="transmembrane region" description="Helical" evidence="9">
    <location>
        <begin position="108"/>
        <end position="125"/>
    </location>
</feature>
<evidence type="ECO:0000256" key="8">
    <source>
        <dbReference type="SAM" id="MobiDB-lite"/>
    </source>
</evidence>
<dbReference type="AlphaFoldDB" id="A0A9P2WPI7"/>
<dbReference type="SUPFAM" id="SSF103481">
    <property type="entry name" value="Multidrug resistance efflux transporter EmrE"/>
    <property type="match status" value="2"/>
</dbReference>
<dbReference type="EMBL" id="AOSG01000083">
    <property type="protein sequence ID" value="EOR70144.1"/>
    <property type="molecule type" value="Genomic_DNA"/>
</dbReference>
<evidence type="ECO:0000256" key="9">
    <source>
        <dbReference type="SAM" id="Phobius"/>
    </source>
</evidence>
<accession>A0A9P2WPI7</accession>
<evidence type="ECO:0000313" key="12">
    <source>
        <dbReference type="Proteomes" id="UP000014184"/>
    </source>
</evidence>
<feature type="transmembrane region" description="Helical" evidence="9">
    <location>
        <begin position="61"/>
        <end position="79"/>
    </location>
</feature>
<feature type="transmembrane region" description="Helical" evidence="9">
    <location>
        <begin position="169"/>
        <end position="190"/>
    </location>
</feature>
<proteinExistence type="inferred from homology"/>
<comment type="similarity">
    <text evidence="2">Belongs to the EamA transporter family.</text>
</comment>
<evidence type="ECO:0000256" key="7">
    <source>
        <dbReference type="ARBA" id="ARBA00023136"/>
    </source>
</evidence>
<evidence type="ECO:0000256" key="6">
    <source>
        <dbReference type="ARBA" id="ARBA00022989"/>
    </source>
</evidence>
<sequence>MIWSLVVTLVVLLVQRNWQWIRGVLRSPRRLLLLLASAALISLNWGAFITAVTTGHTLQSALAYFINPLVSVALGLLVFKERLRPGQWAALLLGVLAVAVLTVDYGSLPWLALAMAFSFAVYGALKKFVGLDGVESLSAETAVLFLPALGGAVYLEVTGTGTFTSVSPLHALLLVGAGVVTAAPLMLFGAAAHRIPLTLVGLLQFMVPVMHFLIAWLVFGEDLSLGRWIGFAVVWTALVVFVVDMLRHARHTPRPAPSAPVAEEAEETAAS</sequence>
<evidence type="ECO:0000256" key="3">
    <source>
        <dbReference type="ARBA" id="ARBA00022448"/>
    </source>
</evidence>
<evidence type="ECO:0000313" key="11">
    <source>
        <dbReference type="EMBL" id="EOR70144.1"/>
    </source>
</evidence>
<dbReference type="GO" id="GO:0005886">
    <property type="term" value="C:plasma membrane"/>
    <property type="evidence" value="ECO:0007669"/>
    <property type="project" value="UniProtKB-SubCell"/>
</dbReference>
<comment type="subcellular location">
    <subcellularLocation>
        <location evidence="1">Cell membrane</location>
        <topology evidence="1">Multi-pass membrane protein</topology>
    </subcellularLocation>
</comment>
<dbReference type="Proteomes" id="UP000014184">
    <property type="component" value="Unassembled WGS sequence"/>
</dbReference>
<dbReference type="PANTHER" id="PTHR22911:SF137">
    <property type="entry name" value="SOLUTE CARRIER FAMILY 35 MEMBER G2-RELATED"/>
    <property type="match status" value="1"/>
</dbReference>
<evidence type="ECO:0000256" key="1">
    <source>
        <dbReference type="ARBA" id="ARBA00004651"/>
    </source>
</evidence>
<dbReference type="Pfam" id="PF00892">
    <property type="entry name" value="EamA"/>
    <property type="match status" value="1"/>
</dbReference>
<feature type="transmembrane region" description="Helical" evidence="9">
    <location>
        <begin position="137"/>
        <end position="157"/>
    </location>
</feature>
<keyword evidence="4" id="KW-1003">Cell membrane</keyword>
<keyword evidence="12" id="KW-1185">Reference proteome</keyword>
<dbReference type="InterPro" id="IPR037185">
    <property type="entry name" value="EmrE-like"/>
</dbReference>
<keyword evidence="7 9" id="KW-0472">Membrane</keyword>
<feature type="transmembrane region" description="Helical" evidence="9">
    <location>
        <begin position="31"/>
        <end position="49"/>
    </location>
</feature>
<feature type="transmembrane region" description="Helical" evidence="9">
    <location>
        <begin position="225"/>
        <end position="246"/>
    </location>
</feature>
<gene>
    <name evidence="11" type="ORF">TM51_13800</name>
</gene>
<dbReference type="InterPro" id="IPR004626">
    <property type="entry name" value="RarD"/>
</dbReference>
<evidence type="ECO:0000256" key="4">
    <source>
        <dbReference type="ARBA" id="ARBA00022475"/>
    </source>
</evidence>
<dbReference type="NCBIfam" id="TIGR00688">
    <property type="entry name" value="rarD"/>
    <property type="match status" value="1"/>
</dbReference>
<dbReference type="InterPro" id="IPR000620">
    <property type="entry name" value="EamA_dom"/>
</dbReference>
<feature type="region of interest" description="Disordered" evidence="8">
    <location>
        <begin position="251"/>
        <end position="271"/>
    </location>
</feature>
<evidence type="ECO:0000256" key="2">
    <source>
        <dbReference type="ARBA" id="ARBA00007362"/>
    </source>
</evidence>
<name>A0A9P2WPI7_THEFU</name>
<feature type="transmembrane region" description="Helical" evidence="9">
    <location>
        <begin position="197"/>
        <end position="219"/>
    </location>
</feature>
<keyword evidence="3" id="KW-0813">Transport</keyword>
<keyword evidence="5 9" id="KW-0812">Transmembrane</keyword>
<feature type="domain" description="EamA" evidence="10">
    <location>
        <begin position="3"/>
        <end position="102"/>
    </location>
</feature>
<organism evidence="11 12">
    <name type="scientific">Thermobifida fusca TM51</name>
    <dbReference type="NCBI Taxonomy" id="1169414"/>
    <lineage>
        <taxon>Bacteria</taxon>
        <taxon>Bacillati</taxon>
        <taxon>Actinomycetota</taxon>
        <taxon>Actinomycetes</taxon>
        <taxon>Streptosporangiales</taxon>
        <taxon>Nocardiopsidaceae</taxon>
        <taxon>Thermobifida</taxon>
    </lineage>
</organism>
<protein>
    <submittedName>
        <fullName evidence="11">RarD protein</fullName>
    </submittedName>
</protein>
<comment type="caution">
    <text evidence="11">The sequence shown here is derived from an EMBL/GenBank/DDBJ whole genome shotgun (WGS) entry which is preliminary data.</text>
</comment>
<evidence type="ECO:0000256" key="5">
    <source>
        <dbReference type="ARBA" id="ARBA00022692"/>
    </source>
</evidence>
<keyword evidence="6 9" id="KW-1133">Transmembrane helix</keyword>